<dbReference type="EMBL" id="AJWZ01002028">
    <property type="protein sequence ID" value="EKC72082.1"/>
    <property type="molecule type" value="Genomic_DNA"/>
</dbReference>
<organism evidence="7">
    <name type="scientific">human gut metagenome</name>
    <dbReference type="NCBI Taxonomy" id="408170"/>
    <lineage>
        <taxon>unclassified sequences</taxon>
        <taxon>metagenomes</taxon>
        <taxon>organismal metagenomes</taxon>
    </lineage>
</organism>
<evidence type="ECO:0000256" key="2">
    <source>
        <dbReference type="ARBA" id="ARBA00022692"/>
    </source>
</evidence>
<comment type="caution">
    <text evidence="7">The sequence shown here is derived from an EMBL/GenBank/DDBJ whole genome shotgun (WGS) entry which is preliminary data.</text>
</comment>
<dbReference type="PANTHER" id="PTHR30474">
    <property type="entry name" value="CELL CYCLE PROTEIN"/>
    <property type="match status" value="1"/>
</dbReference>
<feature type="transmembrane region" description="Helical" evidence="6">
    <location>
        <begin position="75"/>
        <end position="95"/>
    </location>
</feature>
<name>K1TGB2_9ZZZZ</name>
<reference evidence="7" key="1">
    <citation type="journal article" date="2013" name="Environ. Microbiol.">
        <title>Microbiota from the distal guts of lean and obese adolescents exhibit partial functional redundancy besides clear differences in community structure.</title>
        <authorList>
            <person name="Ferrer M."/>
            <person name="Ruiz A."/>
            <person name="Lanza F."/>
            <person name="Haange S.B."/>
            <person name="Oberbach A."/>
            <person name="Till H."/>
            <person name="Bargiela R."/>
            <person name="Campoy C."/>
            <person name="Segura M.T."/>
            <person name="Richter M."/>
            <person name="von Bergen M."/>
            <person name="Seifert J."/>
            <person name="Suarez A."/>
        </authorList>
    </citation>
    <scope>NUCLEOTIDE SEQUENCE</scope>
</reference>
<dbReference type="Pfam" id="PF01098">
    <property type="entry name" value="FTSW_RODA_SPOVE"/>
    <property type="match status" value="1"/>
</dbReference>
<protein>
    <submittedName>
        <fullName evidence="7">Cell cycle protein</fullName>
    </submittedName>
</protein>
<dbReference type="GO" id="GO:0032153">
    <property type="term" value="C:cell division site"/>
    <property type="evidence" value="ECO:0007669"/>
    <property type="project" value="TreeGrafter"/>
</dbReference>
<feature type="transmembrane region" description="Helical" evidence="6">
    <location>
        <begin position="12"/>
        <end position="31"/>
    </location>
</feature>
<sequence>FAVIGEEMGFIIAATVIITYVVLITRSIFIAKTAKNNLGSYIAIGIAGIFLFHMAENIGMTMGLLPITGVPLPFVSYGGSSLLTNLMMIGLLLNISGRRQKAIFID</sequence>
<proteinExistence type="predicted"/>
<dbReference type="InterPro" id="IPR018365">
    <property type="entry name" value="Cell_cycle_FtsW-rel_CS"/>
</dbReference>
<dbReference type="GO" id="GO:0015648">
    <property type="term" value="F:lipid-linked peptidoglycan transporter activity"/>
    <property type="evidence" value="ECO:0007669"/>
    <property type="project" value="TreeGrafter"/>
</dbReference>
<dbReference type="GO" id="GO:0051301">
    <property type="term" value="P:cell division"/>
    <property type="evidence" value="ECO:0007669"/>
    <property type="project" value="InterPro"/>
</dbReference>
<dbReference type="InterPro" id="IPR001182">
    <property type="entry name" value="FtsW/RodA"/>
</dbReference>
<keyword evidence="2 6" id="KW-0812">Transmembrane</keyword>
<keyword evidence="4 6" id="KW-1133">Transmembrane helix</keyword>
<evidence type="ECO:0000256" key="3">
    <source>
        <dbReference type="ARBA" id="ARBA00022960"/>
    </source>
</evidence>
<dbReference type="PANTHER" id="PTHR30474:SF1">
    <property type="entry name" value="PEPTIDOGLYCAN GLYCOSYLTRANSFERASE MRDB"/>
    <property type="match status" value="1"/>
</dbReference>
<evidence type="ECO:0000313" key="7">
    <source>
        <dbReference type="EMBL" id="EKC72082.1"/>
    </source>
</evidence>
<dbReference type="PROSITE" id="PS00428">
    <property type="entry name" value="FTSW_RODA_SPOVE"/>
    <property type="match status" value="1"/>
</dbReference>
<gene>
    <name evidence="7" type="ORF">OBE_03071</name>
</gene>
<accession>K1TGB2</accession>
<dbReference type="AlphaFoldDB" id="K1TGB2"/>
<feature type="transmembrane region" description="Helical" evidence="6">
    <location>
        <begin position="38"/>
        <end position="55"/>
    </location>
</feature>
<evidence type="ECO:0000256" key="5">
    <source>
        <dbReference type="ARBA" id="ARBA00023136"/>
    </source>
</evidence>
<keyword evidence="5 6" id="KW-0472">Membrane</keyword>
<keyword evidence="3" id="KW-0133">Cell shape</keyword>
<evidence type="ECO:0000256" key="1">
    <source>
        <dbReference type="ARBA" id="ARBA00004141"/>
    </source>
</evidence>
<evidence type="ECO:0000256" key="6">
    <source>
        <dbReference type="SAM" id="Phobius"/>
    </source>
</evidence>
<comment type="subcellular location">
    <subcellularLocation>
        <location evidence="1">Membrane</location>
        <topology evidence="1">Multi-pass membrane protein</topology>
    </subcellularLocation>
</comment>
<feature type="non-terminal residue" evidence="7">
    <location>
        <position position="1"/>
    </location>
</feature>
<evidence type="ECO:0000256" key="4">
    <source>
        <dbReference type="ARBA" id="ARBA00022989"/>
    </source>
</evidence>
<dbReference type="GO" id="GO:0005886">
    <property type="term" value="C:plasma membrane"/>
    <property type="evidence" value="ECO:0007669"/>
    <property type="project" value="TreeGrafter"/>
</dbReference>
<dbReference type="GO" id="GO:0008360">
    <property type="term" value="P:regulation of cell shape"/>
    <property type="evidence" value="ECO:0007669"/>
    <property type="project" value="UniProtKB-KW"/>
</dbReference>